<dbReference type="PANTHER" id="PTHR34047">
    <property type="entry name" value="NUCLEAR INTRON MATURASE 1, MITOCHONDRIAL-RELATED"/>
    <property type="match status" value="1"/>
</dbReference>
<keyword evidence="7" id="KW-0051">Antiviral defense</keyword>
<keyword evidence="2" id="KW-0808">Transferase</keyword>
<dbReference type="GO" id="GO:0003964">
    <property type="term" value="F:RNA-directed DNA polymerase activity"/>
    <property type="evidence" value="ECO:0007669"/>
    <property type="project" value="UniProtKB-KW"/>
</dbReference>
<keyword evidence="3" id="KW-0548">Nucleotidyltransferase</keyword>
<dbReference type="GO" id="GO:0003723">
    <property type="term" value="F:RNA binding"/>
    <property type="evidence" value="ECO:0007669"/>
    <property type="project" value="InterPro"/>
</dbReference>
<dbReference type="CDD" id="cd03487">
    <property type="entry name" value="RT_Bac_retron_II"/>
    <property type="match status" value="1"/>
</dbReference>
<dbReference type="EC" id="2.7.7.49" evidence="1"/>
<name>A0A1G2G6V8_9BACT</name>
<dbReference type="GO" id="GO:0046872">
    <property type="term" value="F:metal ion binding"/>
    <property type="evidence" value="ECO:0007669"/>
    <property type="project" value="UniProtKB-KW"/>
</dbReference>
<evidence type="ECO:0000313" key="11">
    <source>
        <dbReference type="EMBL" id="OGZ45710.1"/>
    </source>
</evidence>
<comment type="similarity">
    <text evidence="8">Belongs to the bacterial reverse transcriptase family.</text>
</comment>
<proteinExistence type="inferred from homology"/>
<evidence type="ECO:0000256" key="7">
    <source>
        <dbReference type="ARBA" id="ARBA00023118"/>
    </source>
</evidence>
<dbReference type="InterPro" id="IPR000123">
    <property type="entry name" value="Reverse_transcriptase_msDNA"/>
</dbReference>
<gene>
    <name evidence="11" type="ORF">A2756_02265</name>
</gene>
<feature type="domain" description="Reverse transcriptase" evidence="10">
    <location>
        <begin position="28"/>
        <end position="238"/>
    </location>
</feature>
<dbReference type="InterPro" id="IPR051083">
    <property type="entry name" value="GrpII_Intron_Splice-Mob/Def"/>
</dbReference>
<dbReference type="STRING" id="1802115.A2756_02265"/>
<evidence type="ECO:0000256" key="2">
    <source>
        <dbReference type="ARBA" id="ARBA00022679"/>
    </source>
</evidence>
<evidence type="ECO:0000256" key="6">
    <source>
        <dbReference type="ARBA" id="ARBA00022918"/>
    </source>
</evidence>
<dbReference type="PANTHER" id="PTHR34047:SF7">
    <property type="entry name" value="RNA-DIRECTED DNA POLYMERASE"/>
    <property type="match status" value="1"/>
</dbReference>
<dbReference type="AlphaFoldDB" id="A0A1G2G6V8"/>
<organism evidence="11 12">
    <name type="scientific">Candidatus Ryanbacteria bacterium RIFCSPHIGHO2_01_FULL_48_27</name>
    <dbReference type="NCBI Taxonomy" id="1802115"/>
    <lineage>
        <taxon>Bacteria</taxon>
        <taxon>Candidatus Ryaniibacteriota</taxon>
    </lineage>
</organism>
<keyword evidence="4" id="KW-0479">Metal-binding</keyword>
<keyword evidence="5" id="KW-0460">Magnesium</keyword>
<protein>
    <recommendedName>
        <fullName evidence="1">RNA-directed DNA polymerase</fullName>
        <ecNumber evidence="1">2.7.7.49</ecNumber>
    </recommendedName>
</protein>
<dbReference type="PROSITE" id="PS50878">
    <property type="entry name" value="RT_POL"/>
    <property type="match status" value="1"/>
</dbReference>
<evidence type="ECO:0000256" key="8">
    <source>
        <dbReference type="ARBA" id="ARBA00034120"/>
    </source>
</evidence>
<dbReference type="SUPFAM" id="SSF56672">
    <property type="entry name" value="DNA/RNA polymerases"/>
    <property type="match status" value="1"/>
</dbReference>
<evidence type="ECO:0000259" key="10">
    <source>
        <dbReference type="PROSITE" id="PS50878"/>
    </source>
</evidence>
<evidence type="ECO:0000256" key="9">
    <source>
        <dbReference type="ARBA" id="ARBA00048173"/>
    </source>
</evidence>
<dbReference type="GO" id="GO:0051607">
    <property type="term" value="P:defense response to virus"/>
    <property type="evidence" value="ECO:0007669"/>
    <property type="project" value="UniProtKB-KW"/>
</dbReference>
<dbReference type="InterPro" id="IPR043502">
    <property type="entry name" value="DNA/RNA_pol_sf"/>
</dbReference>
<dbReference type="EMBL" id="MHNL01000005">
    <property type="protein sequence ID" value="OGZ45710.1"/>
    <property type="molecule type" value="Genomic_DNA"/>
</dbReference>
<accession>A0A1G2G6V8</accession>
<keyword evidence="6" id="KW-0695">RNA-directed DNA polymerase</keyword>
<comment type="catalytic activity">
    <reaction evidence="9">
        <text>DNA(n) + a 2'-deoxyribonucleoside 5'-triphosphate = DNA(n+1) + diphosphate</text>
        <dbReference type="Rhea" id="RHEA:22508"/>
        <dbReference type="Rhea" id="RHEA-COMP:17339"/>
        <dbReference type="Rhea" id="RHEA-COMP:17340"/>
        <dbReference type="ChEBI" id="CHEBI:33019"/>
        <dbReference type="ChEBI" id="CHEBI:61560"/>
        <dbReference type="ChEBI" id="CHEBI:173112"/>
        <dbReference type="EC" id="2.7.7.49"/>
    </reaction>
</comment>
<evidence type="ECO:0000256" key="5">
    <source>
        <dbReference type="ARBA" id="ARBA00022842"/>
    </source>
</evidence>
<dbReference type="Proteomes" id="UP000177785">
    <property type="component" value="Unassembled WGS sequence"/>
</dbReference>
<dbReference type="InterPro" id="IPR000477">
    <property type="entry name" value="RT_dom"/>
</dbReference>
<evidence type="ECO:0000313" key="12">
    <source>
        <dbReference type="Proteomes" id="UP000177785"/>
    </source>
</evidence>
<evidence type="ECO:0000256" key="4">
    <source>
        <dbReference type="ARBA" id="ARBA00022723"/>
    </source>
</evidence>
<evidence type="ECO:0000256" key="1">
    <source>
        <dbReference type="ARBA" id="ARBA00012493"/>
    </source>
</evidence>
<comment type="caution">
    <text evidence="11">The sequence shown here is derived from an EMBL/GenBank/DDBJ whole genome shotgun (WGS) entry which is preliminary data.</text>
</comment>
<dbReference type="PRINTS" id="PR00866">
    <property type="entry name" value="RNADNAPOLMS"/>
</dbReference>
<sequence length="307" mass="35211">MKKIYPQTFSRFKDLRIELLPNLFGVRDMEFYRVSSNAHFLYRPIEIKKKSGGVRQIYAPSGRLKFLQRRILSKLLEKVRLPPFVFGGVKGKSIINNASCHLGSKYLLNLDIENFFPSVNWQLVRKLFIDLGCDSSVADVLTRFTTLDYRLPQGAPTSPYILNLVLSNLDRRFFLLACSNRLTYSRYFDDITISGGKRLIGLEESFLEILRQEGFTINLKKKYLYGPSEDKKVTGLVLKSGGRMELVSMSGLLKYLNELITEGLSNLDGINLEKEKQTLLGKIEFVKSIDKVDGQNLNTLFNKIKWV</sequence>
<evidence type="ECO:0000256" key="3">
    <source>
        <dbReference type="ARBA" id="ARBA00022695"/>
    </source>
</evidence>
<reference evidence="11 12" key="1">
    <citation type="journal article" date="2016" name="Nat. Commun.">
        <title>Thousands of microbial genomes shed light on interconnected biogeochemical processes in an aquifer system.</title>
        <authorList>
            <person name="Anantharaman K."/>
            <person name="Brown C.T."/>
            <person name="Hug L.A."/>
            <person name="Sharon I."/>
            <person name="Castelle C.J."/>
            <person name="Probst A.J."/>
            <person name="Thomas B.C."/>
            <person name="Singh A."/>
            <person name="Wilkins M.J."/>
            <person name="Karaoz U."/>
            <person name="Brodie E.L."/>
            <person name="Williams K.H."/>
            <person name="Hubbard S.S."/>
            <person name="Banfield J.F."/>
        </authorList>
    </citation>
    <scope>NUCLEOTIDE SEQUENCE [LARGE SCALE GENOMIC DNA]</scope>
</reference>
<dbReference type="Pfam" id="PF00078">
    <property type="entry name" value="RVT_1"/>
    <property type="match status" value="1"/>
</dbReference>